<reference evidence="2 3" key="1">
    <citation type="journal article" date="2016" name="Mol. Biol. Evol.">
        <title>Comparative Genomics of Early-Diverging Mushroom-Forming Fungi Provides Insights into the Origins of Lignocellulose Decay Capabilities.</title>
        <authorList>
            <person name="Nagy L.G."/>
            <person name="Riley R."/>
            <person name="Tritt A."/>
            <person name="Adam C."/>
            <person name="Daum C."/>
            <person name="Floudas D."/>
            <person name="Sun H."/>
            <person name="Yadav J.S."/>
            <person name="Pangilinan J."/>
            <person name="Larsson K.H."/>
            <person name="Matsuura K."/>
            <person name="Barry K."/>
            <person name="Labutti K."/>
            <person name="Kuo R."/>
            <person name="Ohm R.A."/>
            <person name="Bhattacharya S.S."/>
            <person name="Shirouzu T."/>
            <person name="Yoshinaga Y."/>
            <person name="Martin F.M."/>
            <person name="Grigoriev I.V."/>
            <person name="Hibbett D.S."/>
        </authorList>
    </citation>
    <scope>NUCLEOTIDE SEQUENCE [LARGE SCALE GENOMIC DNA]</scope>
    <source>
        <strain evidence="2 3">TUFC12733</strain>
    </source>
</reference>
<gene>
    <name evidence="2" type="ORF">CALVIDRAFT_597592</name>
</gene>
<accession>A0A167N1N0</accession>
<dbReference type="OrthoDB" id="10365136at2759"/>
<feature type="region of interest" description="Disordered" evidence="1">
    <location>
        <begin position="201"/>
        <end position="350"/>
    </location>
</feature>
<feature type="compositionally biased region" description="Low complexity" evidence="1">
    <location>
        <begin position="206"/>
        <end position="223"/>
    </location>
</feature>
<evidence type="ECO:0000313" key="3">
    <source>
        <dbReference type="Proteomes" id="UP000076738"/>
    </source>
</evidence>
<keyword evidence="3" id="KW-1185">Reference proteome</keyword>
<dbReference type="EMBL" id="KV417280">
    <property type="protein sequence ID" value="KZO97251.1"/>
    <property type="molecule type" value="Genomic_DNA"/>
</dbReference>
<protein>
    <submittedName>
        <fullName evidence="2">Uncharacterized protein</fullName>
    </submittedName>
</protein>
<dbReference type="Proteomes" id="UP000076738">
    <property type="component" value="Unassembled WGS sequence"/>
</dbReference>
<feature type="compositionally biased region" description="Polar residues" evidence="1">
    <location>
        <begin position="260"/>
        <end position="276"/>
    </location>
</feature>
<evidence type="ECO:0000256" key="1">
    <source>
        <dbReference type="SAM" id="MobiDB-lite"/>
    </source>
</evidence>
<dbReference type="AlphaFoldDB" id="A0A167N1N0"/>
<feature type="compositionally biased region" description="Low complexity" evidence="1">
    <location>
        <begin position="306"/>
        <end position="323"/>
    </location>
</feature>
<organism evidence="2 3">
    <name type="scientific">Calocera viscosa (strain TUFC12733)</name>
    <dbReference type="NCBI Taxonomy" id="1330018"/>
    <lineage>
        <taxon>Eukaryota</taxon>
        <taxon>Fungi</taxon>
        <taxon>Dikarya</taxon>
        <taxon>Basidiomycota</taxon>
        <taxon>Agaricomycotina</taxon>
        <taxon>Dacrymycetes</taxon>
        <taxon>Dacrymycetales</taxon>
        <taxon>Dacrymycetaceae</taxon>
        <taxon>Calocera</taxon>
    </lineage>
</organism>
<name>A0A167N1N0_CALVF</name>
<sequence length="571" mass="62137">MSEQSSSAGAGPPMSHPAAPSPTIAILLIVFDPSSPGRPATGVLHLLSSLPAHSLPLFPPAVSLIPRAFLARPGERPHQLEQFSTPRYANYVISTARIPSLQRDSEAVWTPIGPLAGLIDGTAYTNATVPTLDLEDTRTRVFLEELARNMPAGRLPFDARRAHVLYLAPIERRYATQHAPNTAGPSGSGASLPSVCQLLSTHHHQPQAAPSYLSSYPPGYPQSAPYPLTPTNYRPAGQGAIKQEPESSPLYRASGHPGNQYRNSGPLSPTSPQQTFRFPVPRENPYVLSQADSPEDDPSPNRSSDTTSPSPQSASLSPATAYRAVKRASSRVSPAASAAGTSRSYGHRSASDDSAFPYIASYLASRFPDVAAALERRGDNVPSLNGPWWFQMHTSAFTHVCGALDMPSMRETQSYVVPQETLPGPLSAQGWDGRITADDVARWFGSFPKSNNVARSTIRNHVGVLRRWQTLWERAEMQYYRDRGILARPLPAAGPERDLYLATELLGVLGFIFARTAEERGNLLVPGMHPQALERSANRWPWGEVEDKVVRFFPEFGPKRRPRDPQAGGNA</sequence>
<proteinExistence type="predicted"/>
<evidence type="ECO:0000313" key="2">
    <source>
        <dbReference type="EMBL" id="KZO97251.1"/>
    </source>
</evidence>
<feature type="compositionally biased region" description="Low complexity" evidence="1">
    <location>
        <begin position="330"/>
        <end position="339"/>
    </location>
</feature>